<feature type="transmembrane region" description="Helical" evidence="1">
    <location>
        <begin position="31"/>
        <end position="53"/>
    </location>
</feature>
<evidence type="ECO:0000256" key="1">
    <source>
        <dbReference type="SAM" id="Phobius"/>
    </source>
</evidence>
<keyword evidence="1" id="KW-0472">Membrane</keyword>
<sequence length="145" mass="16432">MLKLYIPFFGYGFFIFYLTMFFWGFDEPTDVLPYINLGSSVVLFVGASTLALYQRKTAAIIGALCMLITSPLFYEVALGIGTSNFTPYLIISLGLYIWGVIGVFNVLTNRQSHTTLKRPVKIILSILPILLIFLWILQTNALRYL</sequence>
<accession>A0ABX2D968</accession>
<protein>
    <submittedName>
        <fullName evidence="2">Uncharacterized protein</fullName>
    </submittedName>
</protein>
<dbReference type="RefSeq" id="WP_173268760.1">
    <property type="nucleotide sequence ID" value="NZ_JABMKV010000001.1"/>
</dbReference>
<proteinExistence type="predicted"/>
<feature type="transmembrane region" description="Helical" evidence="1">
    <location>
        <begin position="60"/>
        <end position="82"/>
    </location>
</feature>
<feature type="transmembrane region" description="Helical" evidence="1">
    <location>
        <begin position="119"/>
        <end position="137"/>
    </location>
</feature>
<dbReference type="EMBL" id="JABMKV010000001">
    <property type="protein sequence ID" value="NQX30569.1"/>
    <property type="molecule type" value="Genomic_DNA"/>
</dbReference>
<feature type="transmembrane region" description="Helical" evidence="1">
    <location>
        <begin position="5"/>
        <end position="25"/>
    </location>
</feature>
<comment type="caution">
    <text evidence="2">The sequence shown here is derived from an EMBL/GenBank/DDBJ whole genome shotgun (WGS) entry which is preliminary data.</text>
</comment>
<keyword evidence="1" id="KW-1133">Transmembrane helix</keyword>
<dbReference type="Proteomes" id="UP000762110">
    <property type="component" value="Unassembled WGS sequence"/>
</dbReference>
<evidence type="ECO:0000313" key="2">
    <source>
        <dbReference type="EMBL" id="NQX30569.1"/>
    </source>
</evidence>
<keyword evidence="3" id="KW-1185">Reference proteome</keyword>
<gene>
    <name evidence="2" type="ORF">HQN85_02465</name>
</gene>
<evidence type="ECO:0000313" key="3">
    <source>
        <dbReference type="Proteomes" id="UP000762110"/>
    </source>
</evidence>
<feature type="transmembrane region" description="Helical" evidence="1">
    <location>
        <begin position="88"/>
        <end position="107"/>
    </location>
</feature>
<keyword evidence="1" id="KW-0812">Transmembrane</keyword>
<name>A0ABX2D968_9SPHI</name>
<reference evidence="2 3" key="1">
    <citation type="submission" date="2020-05" db="EMBL/GenBank/DDBJ databases">
        <title>Description of Pedobacter foliorum sp. nov.</title>
        <authorList>
            <person name="Qi S."/>
            <person name="Carlier A."/>
            <person name="Cnockaert M."/>
            <person name="Vandamme P."/>
        </authorList>
    </citation>
    <scope>NUCLEOTIDE SEQUENCE [LARGE SCALE GENOMIC DNA]</scope>
    <source>
        <strain evidence="2 3">LMG 31300</strain>
    </source>
</reference>
<organism evidence="2 3">
    <name type="scientific">Pedobacter boryungensis</name>
    <dbReference type="NCBI Taxonomy" id="869962"/>
    <lineage>
        <taxon>Bacteria</taxon>
        <taxon>Pseudomonadati</taxon>
        <taxon>Bacteroidota</taxon>
        <taxon>Sphingobacteriia</taxon>
        <taxon>Sphingobacteriales</taxon>
        <taxon>Sphingobacteriaceae</taxon>
        <taxon>Pedobacter</taxon>
    </lineage>
</organism>